<dbReference type="SMART" id="SM00554">
    <property type="entry name" value="FAS1"/>
    <property type="match status" value="1"/>
</dbReference>
<gene>
    <name evidence="3" type="ORF">Scep_028665</name>
</gene>
<feature type="domain" description="FAS1" evidence="2">
    <location>
        <begin position="214"/>
        <end position="315"/>
    </location>
</feature>
<keyword evidence="4" id="KW-1185">Reference proteome</keyword>
<sequence>MATLLHLSPDLFLPTSTSSSSSSSSLLLLEIRAVHDLRHPRLRLCRRPLPPAVAPRNPNPVPHLPSNLTFADLQNKRAHACLPTLLPNKSLEITKIDGASSIVEINRVQISHPDIYVDRNFTIHGVLHQFFAPIDTAIDLRQPRSIDFIQNPQFCSPRSKTPNFANPRKSPNLAIPWEEIVQSLNSTGFVGFASGLRAVIDGIVRETRNMSSVTVLAPRDMGLEVSDEGLRSSALFGRMVRLHVLPERFSYADLAAMPKRASLRTLVGDSDVAVVDIGDGLNEFVAINGVVVTDPEVLGGESFVVHGIARCLVDVVAEMMGNVSTSAR</sequence>
<dbReference type="PANTHER" id="PTHR33985:SF19">
    <property type="entry name" value="FASCICLIN-LIKE ARABINOGALACTAN PROTEIN 21"/>
    <property type="match status" value="1"/>
</dbReference>
<dbReference type="PANTHER" id="PTHR33985">
    <property type="entry name" value="OS02G0491300 PROTEIN-RELATED"/>
    <property type="match status" value="1"/>
</dbReference>
<name>A0AAP0EEM2_9MAGN</name>
<proteinExistence type="inferred from homology"/>
<comment type="caution">
    <text evidence="3">The sequence shown here is derived from an EMBL/GenBank/DDBJ whole genome shotgun (WGS) entry which is preliminary data.</text>
</comment>
<dbReference type="InterPro" id="IPR036378">
    <property type="entry name" value="FAS1_dom_sf"/>
</dbReference>
<dbReference type="AlphaFoldDB" id="A0AAP0EEM2"/>
<comment type="similarity">
    <text evidence="1">Belongs to the fasciclin-like AGP family.</text>
</comment>
<dbReference type="InterPro" id="IPR000782">
    <property type="entry name" value="FAS1_domain"/>
</dbReference>
<protein>
    <recommendedName>
        <fullName evidence="2">FAS1 domain-containing protein</fullName>
    </recommendedName>
</protein>
<dbReference type="InterPro" id="IPR052806">
    <property type="entry name" value="Fasciclin-like_AGP"/>
</dbReference>
<dbReference type="Proteomes" id="UP001419268">
    <property type="component" value="Unassembled WGS sequence"/>
</dbReference>
<dbReference type="EMBL" id="JBBNAG010000012">
    <property type="protein sequence ID" value="KAK9089583.1"/>
    <property type="molecule type" value="Genomic_DNA"/>
</dbReference>
<accession>A0AAP0EEM2</accession>
<evidence type="ECO:0000256" key="1">
    <source>
        <dbReference type="ARBA" id="ARBA00007843"/>
    </source>
</evidence>
<dbReference type="SUPFAM" id="SSF82153">
    <property type="entry name" value="FAS1 domain"/>
    <property type="match status" value="1"/>
</dbReference>
<reference evidence="3 4" key="1">
    <citation type="submission" date="2024-01" db="EMBL/GenBank/DDBJ databases">
        <title>Genome assemblies of Stephania.</title>
        <authorList>
            <person name="Yang L."/>
        </authorList>
    </citation>
    <scope>NUCLEOTIDE SEQUENCE [LARGE SCALE GENOMIC DNA]</scope>
    <source>
        <strain evidence="3">JXDWG</strain>
        <tissue evidence="3">Leaf</tissue>
    </source>
</reference>
<evidence type="ECO:0000313" key="4">
    <source>
        <dbReference type="Proteomes" id="UP001419268"/>
    </source>
</evidence>
<organism evidence="3 4">
    <name type="scientific">Stephania cephalantha</name>
    <dbReference type="NCBI Taxonomy" id="152367"/>
    <lineage>
        <taxon>Eukaryota</taxon>
        <taxon>Viridiplantae</taxon>
        <taxon>Streptophyta</taxon>
        <taxon>Embryophyta</taxon>
        <taxon>Tracheophyta</taxon>
        <taxon>Spermatophyta</taxon>
        <taxon>Magnoliopsida</taxon>
        <taxon>Ranunculales</taxon>
        <taxon>Menispermaceae</taxon>
        <taxon>Menispermoideae</taxon>
        <taxon>Cissampelideae</taxon>
        <taxon>Stephania</taxon>
    </lineage>
</organism>
<dbReference type="Gene3D" id="2.30.180.10">
    <property type="entry name" value="FAS1 domain"/>
    <property type="match status" value="1"/>
</dbReference>
<evidence type="ECO:0000259" key="2">
    <source>
        <dbReference type="SMART" id="SM00554"/>
    </source>
</evidence>
<dbReference type="Pfam" id="PF02469">
    <property type="entry name" value="Fasciclin"/>
    <property type="match status" value="1"/>
</dbReference>
<evidence type="ECO:0000313" key="3">
    <source>
        <dbReference type="EMBL" id="KAK9089583.1"/>
    </source>
</evidence>